<dbReference type="GO" id="GO:0032797">
    <property type="term" value="C:SMN complex"/>
    <property type="evidence" value="ECO:0007669"/>
    <property type="project" value="InterPro"/>
</dbReference>
<dbReference type="PANTHER" id="PTHR16238:SF7">
    <property type="entry name" value="GEM-ASSOCIATED PROTEIN 8"/>
    <property type="match status" value="1"/>
</dbReference>
<dbReference type="Pfam" id="PF15348">
    <property type="entry name" value="GEMIN8"/>
    <property type="match status" value="1"/>
</dbReference>
<feature type="region of interest" description="Disordered" evidence="1">
    <location>
        <begin position="106"/>
        <end position="125"/>
    </location>
</feature>
<dbReference type="EMBL" id="GBYB01008246">
    <property type="protein sequence ID" value="JAG78013.1"/>
    <property type="molecule type" value="Transcribed_RNA"/>
</dbReference>
<protein>
    <submittedName>
        <fullName evidence="2">GEMIN8_0 protein</fullName>
    </submittedName>
    <submittedName>
        <fullName evidence="3">GEMIN8_1 protein</fullName>
    </submittedName>
</protein>
<gene>
    <name evidence="2" type="primary">GEMIN8_0</name>
    <name evidence="3" type="synonym">GEMIN8_1</name>
    <name evidence="3" type="ORF">g.15224</name>
    <name evidence="2" type="ORF">g.15230</name>
</gene>
<name>A0A0C9RJ36_9HYME</name>
<feature type="region of interest" description="Disordered" evidence="1">
    <location>
        <begin position="157"/>
        <end position="182"/>
    </location>
</feature>
<dbReference type="InterPro" id="IPR034754">
    <property type="entry name" value="GEMIN8"/>
</dbReference>
<dbReference type="GO" id="GO:0000387">
    <property type="term" value="P:spliceosomal snRNP assembly"/>
    <property type="evidence" value="ECO:0007669"/>
    <property type="project" value="InterPro"/>
</dbReference>
<organism evidence="2">
    <name type="scientific">Fopius arisanus</name>
    <dbReference type="NCBI Taxonomy" id="64838"/>
    <lineage>
        <taxon>Eukaryota</taxon>
        <taxon>Metazoa</taxon>
        <taxon>Ecdysozoa</taxon>
        <taxon>Arthropoda</taxon>
        <taxon>Hexapoda</taxon>
        <taxon>Insecta</taxon>
        <taxon>Pterygota</taxon>
        <taxon>Neoptera</taxon>
        <taxon>Endopterygota</taxon>
        <taxon>Hymenoptera</taxon>
        <taxon>Apocrita</taxon>
        <taxon>Ichneumonoidea</taxon>
        <taxon>Braconidae</taxon>
        <taxon>Opiinae</taxon>
        <taxon>Fopius</taxon>
    </lineage>
</organism>
<dbReference type="PANTHER" id="PTHR16238">
    <property type="entry name" value="GEM-ASSOCIATED PROTEIN 8"/>
    <property type="match status" value="1"/>
</dbReference>
<evidence type="ECO:0000256" key="1">
    <source>
        <dbReference type="SAM" id="MobiDB-lite"/>
    </source>
</evidence>
<accession>A0A0C9RJ36</accession>
<dbReference type="EMBL" id="GBYB01008245">
    <property type="protein sequence ID" value="JAG78012.1"/>
    <property type="molecule type" value="Transcribed_RNA"/>
</dbReference>
<evidence type="ECO:0000313" key="2">
    <source>
        <dbReference type="EMBL" id="JAG78012.1"/>
    </source>
</evidence>
<dbReference type="AlphaFoldDB" id="A0A0C9RJ36"/>
<proteinExistence type="predicted"/>
<evidence type="ECO:0000313" key="3">
    <source>
        <dbReference type="EMBL" id="JAG78013.1"/>
    </source>
</evidence>
<sequence length="229" mass="27199">MDLSSQKRARICKRKRLAKNRKRNQRKVEVRSAKRRKTVSSNVSCLSTDEINFPTMYAESFWENYKQAQDWQQKHNVAWWKSRCIALEHENRILRSKLRELVQHSNYSEAHPTPSNSHYNPLNNSSEEANLEFHVDEDMLSFLEKSIRHKMELKKNRDAEKLESREINENHNHPGIREIQDHEKMENAKELYGTAAAKIIAMETALQMAVDRYRDQTKPQYWPNIPLNP</sequence>
<reference evidence="2" key="1">
    <citation type="submission" date="2015-01" db="EMBL/GenBank/DDBJ databases">
        <title>Transcriptome Assembly of Fopius arisanus.</title>
        <authorList>
            <person name="Geib S."/>
        </authorList>
    </citation>
    <scope>NUCLEOTIDE SEQUENCE</scope>
</reference>